<dbReference type="PANTHER" id="PTHR30509:SF9">
    <property type="entry name" value="MULTIDRUG RESISTANCE PROTEIN MDTO"/>
    <property type="match status" value="1"/>
</dbReference>
<comment type="subcellular location">
    <subcellularLocation>
        <location evidence="1">Cell membrane</location>
        <topology evidence="1">Multi-pass membrane protein</topology>
    </subcellularLocation>
</comment>
<evidence type="ECO:0000256" key="8">
    <source>
        <dbReference type="SAM" id="Phobius"/>
    </source>
</evidence>
<feature type="transmembrane region" description="Helical" evidence="8">
    <location>
        <begin position="398"/>
        <end position="418"/>
    </location>
</feature>
<comment type="similarity">
    <text evidence="6">Belongs to the YccS/YhfK family.</text>
</comment>
<dbReference type="AlphaFoldDB" id="A0A432M9J0"/>
<feature type="transmembrane region" description="Helical" evidence="8">
    <location>
        <begin position="481"/>
        <end position="501"/>
    </location>
</feature>
<feature type="transmembrane region" description="Helical" evidence="8">
    <location>
        <begin position="34"/>
        <end position="60"/>
    </location>
</feature>
<evidence type="ECO:0000256" key="6">
    <source>
        <dbReference type="ARBA" id="ARBA00043993"/>
    </source>
</evidence>
<evidence type="ECO:0000256" key="2">
    <source>
        <dbReference type="ARBA" id="ARBA00022475"/>
    </source>
</evidence>
<proteinExistence type="inferred from homology"/>
<dbReference type="PANTHER" id="PTHR30509">
    <property type="entry name" value="P-HYDROXYBENZOIC ACID EFFLUX PUMP SUBUNIT-RELATED"/>
    <property type="match status" value="1"/>
</dbReference>
<dbReference type="GO" id="GO:0022857">
    <property type="term" value="F:transmembrane transporter activity"/>
    <property type="evidence" value="ECO:0007669"/>
    <property type="project" value="InterPro"/>
</dbReference>
<accession>A0A432M9J0</accession>
<evidence type="ECO:0000256" key="1">
    <source>
        <dbReference type="ARBA" id="ARBA00004651"/>
    </source>
</evidence>
<dbReference type="InterPro" id="IPR049453">
    <property type="entry name" value="Memb_transporter_dom"/>
</dbReference>
<gene>
    <name evidence="10" type="ORF">EKH80_03140</name>
</gene>
<keyword evidence="5 8" id="KW-0472">Membrane</keyword>
<name>A0A432M9J0_9GAMM</name>
<keyword evidence="3 8" id="KW-0812">Transmembrane</keyword>
<feature type="transmembrane region" description="Helical" evidence="8">
    <location>
        <begin position="449"/>
        <end position="469"/>
    </location>
</feature>
<feature type="transmembrane region" description="Helical" evidence="8">
    <location>
        <begin position="154"/>
        <end position="175"/>
    </location>
</feature>
<comment type="caution">
    <text evidence="10">The sequence shown here is derived from an EMBL/GenBank/DDBJ whole genome shotgun (WGS) entry which is preliminary data.</text>
</comment>
<evidence type="ECO:0000313" key="11">
    <source>
        <dbReference type="Proteomes" id="UP000274358"/>
    </source>
</evidence>
<reference evidence="10 11" key="1">
    <citation type="submission" date="2018-12" db="EMBL/GenBank/DDBJ databases">
        <title>Dyella dinghuensis sp. nov. DHOA06 and Dyella choica sp. nov. 4M-K27, isolated from forest soil.</title>
        <authorList>
            <person name="Qiu L.-H."/>
            <person name="Gao Z.-H."/>
        </authorList>
    </citation>
    <scope>NUCLEOTIDE SEQUENCE [LARGE SCALE GENOMIC DNA]</scope>
    <source>
        <strain evidence="10 11">4M-K27</strain>
    </source>
</reference>
<keyword evidence="2" id="KW-1003">Cell membrane</keyword>
<dbReference type="Pfam" id="PF13515">
    <property type="entry name" value="FUSC_2"/>
    <property type="match status" value="1"/>
</dbReference>
<evidence type="ECO:0000256" key="7">
    <source>
        <dbReference type="SAM" id="MobiDB-lite"/>
    </source>
</evidence>
<keyword evidence="4 8" id="KW-1133">Transmembrane helix</keyword>
<feature type="transmembrane region" description="Helical" evidence="8">
    <location>
        <begin position="72"/>
        <end position="95"/>
    </location>
</feature>
<feature type="transmembrane region" description="Helical" evidence="8">
    <location>
        <begin position="364"/>
        <end position="386"/>
    </location>
</feature>
<keyword evidence="11" id="KW-1185">Reference proteome</keyword>
<feature type="region of interest" description="Disordered" evidence="7">
    <location>
        <begin position="605"/>
        <end position="626"/>
    </location>
</feature>
<dbReference type="RefSeq" id="WP_126683277.1">
    <property type="nucleotide sequence ID" value="NZ_RYYV01000002.1"/>
</dbReference>
<organism evidence="10 11">
    <name type="scientific">Dyella choica</name>
    <dbReference type="NCBI Taxonomy" id="1927959"/>
    <lineage>
        <taxon>Bacteria</taxon>
        <taxon>Pseudomonadati</taxon>
        <taxon>Pseudomonadota</taxon>
        <taxon>Gammaproteobacteria</taxon>
        <taxon>Lysobacterales</taxon>
        <taxon>Rhodanobacteraceae</taxon>
        <taxon>Dyella</taxon>
    </lineage>
</organism>
<protein>
    <submittedName>
        <fullName evidence="10">FUSC family protein</fullName>
    </submittedName>
</protein>
<dbReference type="EMBL" id="RYYV01000002">
    <property type="protein sequence ID" value="RUL78817.1"/>
    <property type="molecule type" value="Genomic_DNA"/>
</dbReference>
<evidence type="ECO:0000256" key="4">
    <source>
        <dbReference type="ARBA" id="ARBA00022989"/>
    </source>
</evidence>
<dbReference type="OrthoDB" id="105720at2"/>
<feature type="transmembrane region" description="Helical" evidence="8">
    <location>
        <begin position="101"/>
        <end position="118"/>
    </location>
</feature>
<evidence type="ECO:0000313" key="10">
    <source>
        <dbReference type="EMBL" id="RUL78817.1"/>
    </source>
</evidence>
<evidence type="ECO:0000256" key="5">
    <source>
        <dbReference type="ARBA" id="ARBA00023136"/>
    </source>
</evidence>
<dbReference type="Proteomes" id="UP000274358">
    <property type="component" value="Unassembled WGS sequence"/>
</dbReference>
<sequence length="626" mass="67086">MAPLAGEHAAGTIRARLSELVVRTPGRAEFTLRLALICVLTTWIGQAYQIPDVALSAYVVFFMNKPDRTSSVLFSVVLALLVSFLIGLLILIAGAALDVPSLRVAIMAALSLSLLFLASASKLKPLASTIALIVVYALDQMGKAPEGELATRGLLYVWLMIGIPAGLSVVVNFLIGPAPRRLAERDIASRLRAAQSLMGAPDATARQRVTSLRQQGDAAIQGQIRLAFMEKTSSHADLAALQQTARSTDALLMLTEEIDRSHELSDSWRQSAAATLGDMAAILDRHRYPMDIEPVPGAEMSSSPAASSLASDFNAVLANFAVALPSAEKKNAQERSGFFVADAFTNPDHVRYAVKVTIAAMSCYLFYSLADWQGIHTCLITCYIISLDTTAETVEKLSLRIAGALVGAAAGLAAIVWLTPSIDRIGGLLVLVFAGGCLGGWIATGSPRIAYAGFQVTYALFLCVIQGSTPAFDLTVARDRVIGILLGNVAVYLIFISIWPVSIVRRIDPAISALLRKLAHLAELTQHVERRNALPAAHASISKIQTDLAMAYYEPAWLRPPAEWFKLRDTLLAGIPAFETTLLISDERSTLDAMATRLDQMATAIDGGELDSNGGGKPRREEGLAH</sequence>
<evidence type="ECO:0000259" key="9">
    <source>
        <dbReference type="Pfam" id="PF13515"/>
    </source>
</evidence>
<dbReference type="GO" id="GO:0005886">
    <property type="term" value="C:plasma membrane"/>
    <property type="evidence" value="ECO:0007669"/>
    <property type="project" value="UniProtKB-SubCell"/>
</dbReference>
<feature type="transmembrane region" description="Helical" evidence="8">
    <location>
        <begin position="425"/>
        <end position="443"/>
    </location>
</feature>
<feature type="domain" description="Integral membrane bound transporter" evidence="9">
    <location>
        <begin position="363"/>
        <end position="490"/>
    </location>
</feature>
<evidence type="ECO:0000256" key="3">
    <source>
        <dbReference type="ARBA" id="ARBA00022692"/>
    </source>
</evidence>